<dbReference type="VEuPathDB" id="TriTrypDB:LdCL_340021700"/>
<gene>
    <name evidence="3" type="ORF">LdCL_340021700</name>
</gene>
<feature type="region of interest" description="Disordered" evidence="1">
    <location>
        <begin position="669"/>
        <end position="695"/>
    </location>
</feature>
<name>A0A3S7X7U3_LEIDO</name>
<dbReference type="OrthoDB" id="242958at2759"/>
<feature type="compositionally biased region" description="Low complexity" evidence="1">
    <location>
        <begin position="416"/>
        <end position="434"/>
    </location>
</feature>
<dbReference type="AlphaFoldDB" id="A0A3S7X7U3"/>
<sequence length="995" mass="106731">MRVLYGTPLPPGLVAPTRGELRLRIDQLILDDEVINHSPLVQLFEAPDSASAVAATDVGGAETATASFSRSPNHFVVPVDYCSVGPIFWGETRPSAQGQPATPQLRRGPVTMVYPIKMAATQFGAYLERMTESPQQGVQLDVFVPSSYSGRPPVTVGRCRITLDTLQPGHPVKGWFPVMHRRARLSAAEADLSKYVELAVGKVKLTVTVEYYPSSRQPSAEPTAATKHKRHEGKDGGHVPLPRAKTRRSHRHPGRTGEDAAHPPTETSSTSTETAAAESPVSSLLSPAARETARRRGRHSGHVGHHGTALLRDNSAVTHQLLQQGLRLRAQMEAAARGLSLDNFDSSTDMTANRHRGVGHGHVSFEDVGTGVLADDADEDISDGSGVVYTSADSDEEKFALQMQKDAEARDRRGIQQQQQSTVPSSSPAAPAAVGQHLVRSSAVGAASETAVEVLPIANDGSVHGTRAAVELCFSNFSFAQTSLTADLHKIRINVRLSSDITTLEPSSGPLSSFVHPVPVQQPFICLLFDVCSFFEDHSKLVVEAYKVMSELELDNENDGWDVQGPRHVAKEELLGLSVIGLYRQSRAVVFRDPVADTSNVFAQLDVRVRPHGVNHSTATSTVLDAPAQQQQHQHQASWNVVRGTINSSLRTPASDAVPPSSIAACASDTRPAKENAVSVSKHKSSTERGHVQDASAGEEASSIAGIYPPHVSHSPVGNSSSSTTRERRRLRVVVYSAAELPRVAVAQGRGHGAVTGSGVGHFPIISARPRSIPEAGVEGVTSYAEPNSFVTIEEVYRVAETWCTKSKTAAPTSRGASAPSSSRQSIHNWYVDEARGGFYDRSAVAKESSNPSYNYEVTLQLPEMTVPTGNGTAAAAVTHGLADVLDELQLAVWHSDLSRQTFAASGTIVTNGGAGSGHSRSRGTGVRQQEEHFWECAAYMGTCRVDLRPLRYLKTLDGYYRVVCERTPGSAVGPTSTDVESNTIGYVRLSVSLQ</sequence>
<dbReference type="VEuPathDB" id="TriTrypDB:LdBPK_341540.1"/>
<evidence type="ECO:0000259" key="2">
    <source>
        <dbReference type="Pfam" id="PF25339"/>
    </source>
</evidence>
<evidence type="ECO:0000313" key="4">
    <source>
        <dbReference type="Proteomes" id="UP000274082"/>
    </source>
</evidence>
<feature type="compositionally biased region" description="Basic and acidic residues" evidence="1">
    <location>
        <begin position="405"/>
        <end position="414"/>
    </location>
</feature>
<feature type="compositionally biased region" description="Basic residues" evidence="1">
    <location>
        <begin position="244"/>
        <end position="254"/>
    </location>
</feature>
<dbReference type="VEuPathDB" id="TriTrypDB:LDHU3_34.2360"/>
<protein>
    <recommendedName>
        <fullName evidence="2">C2CD3 N-terminal C2 domain-containing protein</fullName>
    </recommendedName>
</protein>
<feature type="region of interest" description="Disordered" evidence="1">
    <location>
        <begin position="707"/>
        <end position="728"/>
    </location>
</feature>
<feature type="compositionally biased region" description="Low complexity" evidence="1">
    <location>
        <begin position="707"/>
        <end position="724"/>
    </location>
</feature>
<accession>A0A3S7X7U3</accession>
<feature type="region of interest" description="Disordered" evidence="1">
    <location>
        <begin position="405"/>
        <end position="434"/>
    </location>
</feature>
<reference evidence="3 4" key="1">
    <citation type="journal article" date="2018" name="Sci. Rep.">
        <title>A complete Leishmania donovani reference genome identifies novel genetic variations associated with virulence.</title>
        <authorList>
            <person name="Lypaczewski P."/>
            <person name="Hoshizaki J."/>
            <person name="Zhang W.-W."/>
            <person name="McCall L.-I."/>
            <person name="Torcivia-Rodriguez J."/>
            <person name="Simonyan V."/>
            <person name="Kaur A."/>
            <person name="Dewar K."/>
            <person name="Matlashewski G."/>
        </authorList>
    </citation>
    <scope>NUCLEOTIDE SEQUENCE [LARGE SCALE GENOMIC DNA]</scope>
    <source>
        <strain evidence="3 4">LdCL</strain>
    </source>
</reference>
<feature type="compositionally biased region" description="Basic residues" evidence="1">
    <location>
        <begin position="293"/>
        <end position="305"/>
    </location>
</feature>
<feature type="domain" description="C2CD3 N-terminal C2" evidence="2">
    <location>
        <begin position="7"/>
        <end position="182"/>
    </location>
</feature>
<dbReference type="EMBL" id="CP029533">
    <property type="protein sequence ID" value="AYU82495.1"/>
    <property type="molecule type" value="Genomic_DNA"/>
</dbReference>
<feature type="compositionally biased region" description="Low complexity" evidence="1">
    <location>
        <begin position="262"/>
        <end position="283"/>
    </location>
</feature>
<keyword evidence="4" id="KW-1185">Reference proteome</keyword>
<organism evidence="3 4">
    <name type="scientific">Leishmania donovani</name>
    <dbReference type="NCBI Taxonomy" id="5661"/>
    <lineage>
        <taxon>Eukaryota</taxon>
        <taxon>Discoba</taxon>
        <taxon>Euglenozoa</taxon>
        <taxon>Kinetoplastea</taxon>
        <taxon>Metakinetoplastina</taxon>
        <taxon>Trypanosomatida</taxon>
        <taxon>Trypanosomatidae</taxon>
        <taxon>Leishmaniinae</taxon>
        <taxon>Leishmania</taxon>
    </lineage>
</organism>
<proteinExistence type="predicted"/>
<dbReference type="Pfam" id="PF25339">
    <property type="entry name" value="C2_C2CD3_N"/>
    <property type="match status" value="1"/>
</dbReference>
<evidence type="ECO:0000256" key="1">
    <source>
        <dbReference type="SAM" id="MobiDB-lite"/>
    </source>
</evidence>
<dbReference type="Proteomes" id="UP000274082">
    <property type="component" value="Chromosome 34"/>
</dbReference>
<feature type="region of interest" description="Disordered" evidence="1">
    <location>
        <begin position="214"/>
        <end position="308"/>
    </location>
</feature>
<evidence type="ECO:0000313" key="3">
    <source>
        <dbReference type="EMBL" id="AYU82495.1"/>
    </source>
</evidence>
<dbReference type="InterPro" id="IPR057537">
    <property type="entry name" value="C2_C2CD3_N"/>
</dbReference>